<accession>A0ABT6ZQL3</accession>
<gene>
    <name evidence="2" type="ORF">NMN56_005115</name>
</gene>
<feature type="region of interest" description="Disordered" evidence="1">
    <location>
        <begin position="95"/>
        <end position="126"/>
    </location>
</feature>
<proteinExistence type="predicted"/>
<evidence type="ECO:0000313" key="2">
    <source>
        <dbReference type="EMBL" id="MDJ1131343.1"/>
    </source>
</evidence>
<sequence>MESDTDEFEMSALDDETYESYRVNCPDCAQPIALLPLEESLPEHALCASPWDPFGLTVCKGSGRAVSETATVEGEGAARERVVSELLSLPKGLDWRTQPFSHASGPGAQPQQAQDPAQERVGAQRR</sequence>
<protein>
    <submittedName>
        <fullName evidence="2">Uncharacterized protein</fullName>
    </submittedName>
</protein>
<reference evidence="2 3" key="1">
    <citation type="submission" date="2023-05" db="EMBL/GenBank/DDBJ databases">
        <title>Streptantibioticus silvisoli sp. nov., acidotolerant actinomycetes 1 from pine litter.</title>
        <authorList>
            <person name="Swiecimska M."/>
            <person name="Golinska P."/>
            <person name="Sangal V."/>
            <person name="Wachnowicz B."/>
            <person name="Goodfellow M."/>
        </authorList>
    </citation>
    <scope>NUCLEOTIDE SEQUENCE [LARGE SCALE GENOMIC DNA]</scope>
    <source>
        <strain evidence="2 3">DSM 42109</strain>
    </source>
</reference>
<keyword evidence="3" id="KW-1185">Reference proteome</keyword>
<feature type="compositionally biased region" description="Low complexity" evidence="1">
    <location>
        <begin position="105"/>
        <end position="116"/>
    </location>
</feature>
<name>A0ABT6ZQL3_9ACTN</name>
<evidence type="ECO:0000256" key="1">
    <source>
        <dbReference type="SAM" id="MobiDB-lite"/>
    </source>
</evidence>
<comment type="caution">
    <text evidence="2">The sequence shown here is derived from an EMBL/GenBank/DDBJ whole genome shotgun (WGS) entry which is preliminary data.</text>
</comment>
<organism evidence="2 3">
    <name type="scientific">Streptomyces iconiensis</name>
    <dbReference type="NCBI Taxonomy" id="1384038"/>
    <lineage>
        <taxon>Bacteria</taxon>
        <taxon>Bacillati</taxon>
        <taxon>Actinomycetota</taxon>
        <taxon>Actinomycetes</taxon>
        <taxon>Kitasatosporales</taxon>
        <taxon>Streptomycetaceae</taxon>
        <taxon>Streptomyces</taxon>
    </lineage>
</organism>
<evidence type="ECO:0000313" key="3">
    <source>
        <dbReference type="Proteomes" id="UP001214441"/>
    </source>
</evidence>
<dbReference type="Proteomes" id="UP001214441">
    <property type="component" value="Unassembled WGS sequence"/>
</dbReference>
<dbReference type="EMBL" id="JANCPR020000004">
    <property type="protein sequence ID" value="MDJ1131343.1"/>
    <property type="molecule type" value="Genomic_DNA"/>
</dbReference>